<dbReference type="InterPro" id="IPR007497">
    <property type="entry name" value="SIMPL/DUF541"/>
</dbReference>
<evidence type="ECO:0000313" key="2">
    <source>
        <dbReference type="Proteomes" id="UP000791080"/>
    </source>
</evidence>
<dbReference type="PANTHER" id="PTHR34387">
    <property type="entry name" value="SLR1258 PROTEIN"/>
    <property type="match status" value="1"/>
</dbReference>
<evidence type="ECO:0008006" key="3">
    <source>
        <dbReference type="Google" id="ProtNLM"/>
    </source>
</evidence>
<protein>
    <recommendedName>
        <fullName evidence="3">DUF541 family protein</fullName>
    </recommendedName>
</protein>
<dbReference type="Gene3D" id="3.30.110.170">
    <property type="entry name" value="Protein of unknown function (DUF541), domain 1"/>
    <property type="match status" value="1"/>
</dbReference>
<accession>A0ABT1JKJ4</accession>
<dbReference type="Proteomes" id="UP000791080">
    <property type="component" value="Unassembled WGS sequence"/>
</dbReference>
<dbReference type="Pfam" id="PF04402">
    <property type="entry name" value="SIMPL"/>
    <property type="match status" value="1"/>
</dbReference>
<dbReference type="Gene3D" id="3.30.70.2970">
    <property type="entry name" value="Protein of unknown function (DUF541), domain 2"/>
    <property type="match status" value="1"/>
</dbReference>
<proteinExistence type="predicted"/>
<comment type="caution">
    <text evidence="1">The sequence shown here is derived from an EMBL/GenBank/DDBJ whole genome shotgun (WGS) entry which is preliminary data.</text>
</comment>
<organism evidence="1 2">
    <name type="scientific">Actinoalloteichus caeruleus DSM 43889</name>
    <dbReference type="NCBI Taxonomy" id="1120930"/>
    <lineage>
        <taxon>Bacteria</taxon>
        <taxon>Bacillati</taxon>
        <taxon>Actinomycetota</taxon>
        <taxon>Actinomycetes</taxon>
        <taxon>Pseudonocardiales</taxon>
        <taxon>Pseudonocardiaceae</taxon>
        <taxon>Actinoalloteichus</taxon>
        <taxon>Actinoalloteichus cyanogriseus</taxon>
    </lineage>
</organism>
<evidence type="ECO:0000313" key="1">
    <source>
        <dbReference type="EMBL" id="MCP2333033.1"/>
    </source>
</evidence>
<dbReference type="RefSeq" id="WP_035275418.1">
    <property type="nucleotide sequence ID" value="NZ_AUBJ02000001.1"/>
</dbReference>
<dbReference type="InterPro" id="IPR052022">
    <property type="entry name" value="26kDa_periplasmic_antigen"/>
</dbReference>
<name>A0ABT1JKJ4_ACTCY</name>
<reference evidence="1 2" key="1">
    <citation type="submission" date="2022-06" db="EMBL/GenBank/DDBJ databases">
        <title>Genomic Encyclopedia of Type Strains, Phase I: the one thousand microbial genomes (KMG-I) project.</title>
        <authorList>
            <person name="Kyrpides N."/>
        </authorList>
    </citation>
    <scope>NUCLEOTIDE SEQUENCE [LARGE SCALE GENOMIC DNA]</scope>
    <source>
        <strain evidence="1 2">DSM 43889</strain>
    </source>
</reference>
<dbReference type="EMBL" id="AUBJ02000001">
    <property type="protein sequence ID" value="MCP2333033.1"/>
    <property type="molecule type" value="Genomic_DNA"/>
</dbReference>
<gene>
    <name evidence="1" type="ORF">G443_003303</name>
</gene>
<sequence length="206" mass="22396">MTEVVTHGSGEAVRIADRAWLVATFAAAGEDRSTAVNELGRRVGDVEAMLRRPGVAVRSRRLSVRANWERNRRVGCRAEQHYQLLVTDTAALEELSSALLAREPESLSGPNWELTSDAEAVREAQHNAVADARRRAEGYAVALGRRLGSLLRISDAEAERVQPRGAYGGAPMAARSGAAPDVRELNLEPQEVTVTARCVTTWSLLD</sequence>
<dbReference type="PANTHER" id="PTHR34387:SF1">
    <property type="entry name" value="PERIPLASMIC IMMUNOGENIC PROTEIN"/>
    <property type="match status" value="1"/>
</dbReference>
<keyword evidence="2" id="KW-1185">Reference proteome</keyword>